<sequence>MTPVKTVRFPEYRQYEQIRTRANNAVMGLLAGAGMASHLLQLTEGSDRLLSEIFPNVPHIKRLDMKSVSARAILSSGDVHLGAMTVPYVLGIHEDFIKTCLGMLQQAGYTLSKQDIKYIKAWTQHEEIERVAGGNFSAVELQQFHTLRLMRNCSIHAGGLVDRDLADHLAVWDAASEAGWIARAGRSPRTVQLGDKVEFGHGEIVAALACTKALAREANVLLQSALTRDAWADLVVEDAAGELPGVLKEPAPQRQKRIKGFARFHYLPLSLTETEIADAITRAS</sequence>
<dbReference type="Proteomes" id="UP001160499">
    <property type="component" value="Unassembled WGS sequence"/>
</dbReference>
<reference evidence="1 2" key="1">
    <citation type="submission" date="2023-04" db="EMBL/GenBank/DDBJ databases">
        <title>Forest soil microbial communities from Buena Vista Peninsula, Colon Province, Panama.</title>
        <authorList>
            <person name="Bouskill N."/>
        </authorList>
    </citation>
    <scope>NUCLEOTIDE SEQUENCE [LARGE SCALE GENOMIC DNA]</scope>
    <source>
        <strain evidence="1 2">GGS1</strain>
    </source>
</reference>
<organism evidence="1 2">
    <name type="scientific">Streptomyces pseudovenezuelae</name>
    <dbReference type="NCBI Taxonomy" id="67350"/>
    <lineage>
        <taxon>Bacteria</taxon>
        <taxon>Bacillati</taxon>
        <taxon>Actinomycetota</taxon>
        <taxon>Actinomycetes</taxon>
        <taxon>Kitasatosporales</taxon>
        <taxon>Streptomycetaceae</taxon>
        <taxon>Streptomyces</taxon>
        <taxon>Streptomyces aurantiacus group</taxon>
    </lineage>
</organism>
<gene>
    <name evidence="1" type="ORF">M2283_001381</name>
</gene>
<name>A0ABT6LCR8_9ACTN</name>
<evidence type="ECO:0000313" key="1">
    <source>
        <dbReference type="EMBL" id="MDH6214098.1"/>
    </source>
</evidence>
<evidence type="ECO:0000313" key="2">
    <source>
        <dbReference type="Proteomes" id="UP001160499"/>
    </source>
</evidence>
<protein>
    <submittedName>
        <fullName evidence="1">Uncharacterized protein</fullName>
    </submittedName>
</protein>
<keyword evidence="2" id="KW-1185">Reference proteome</keyword>
<proteinExistence type="predicted"/>
<dbReference type="EMBL" id="JARXVH010000002">
    <property type="protein sequence ID" value="MDH6214098.1"/>
    <property type="molecule type" value="Genomic_DNA"/>
</dbReference>
<accession>A0ABT6LCR8</accession>
<comment type="caution">
    <text evidence="1">The sequence shown here is derived from an EMBL/GenBank/DDBJ whole genome shotgun (WGS) entry which is preliminary data.</text>
</comment>